<name>A0A0F9D9W3_9ZZZZ</name>
<dbReference type="AlphaFoldDB" id="A0A0F9D9W3"/>
<reference evidence="1" key="1">
    <citation type="journal article" date="2015" name="Nature">
        <title>Complex archaea that bridge the gap between prokaryotes and eukaryotes.</title>
        <authorList>
            <person name="Spang A."/>
            <person name="Saw J.H."/>
            <person name="Jorgensen S.L."/>
            <person name="Zaremba-Niedzwiedzka K."/>
            <person name="Martijn J."/>
            <person name="Lind A.E."/>
            <person name="van Eijk R."/>
            <person name="Schleper C."/>
            <person name="Guy L."/>
            <person name="Ettema T.J."/>
        </authorList>
    </citation>
    <scope>NUCLEOTIDE SEQUENCE</scope>
</reference>
<evidence type="ECO:0000313" key="1">
    <source>
        <dbReference type="EMBL" id="KKL50521.1"/>
    </source>
</evidence>
<gene>
    <name evidence="1" type="ORF">LCGC14_2304700</name>
</gene>
<dbReference type="EMBL" id="LAZR01032569">
    <property type="protein sequence ID" value="KKL50521.1"/>
    <property type="molecule type" value="Genomic_DNA"/>
</dbReference>
<organism evidence="1">
    <name type="scientific">marine sediment metagenome</name>
    <dbReference type="NCBI Taxonomy" id="412755"/>
    <lineage>
        <taxon>unclassified sequences</taxon>
        <taxon>metagenomes</taxon>
        <taxon>ecological metagenomes</taxon>
    </lineage>
</organism>
<comment type="caution">
    <text evidence="1">The sequence shown here is derived from an EMBL/GenBank/DDBJ whole genome shotgun (WGS) entry which is preliminary data.</text>
</comment>
<proteinExistence type="predicted"/>
<protein>
    <submittedName>
        <fullName evidence="1">Uncharacterized protein</fullName>
    </submittedName>
</protein>
<accession>A0A0F9D9W3</accession>
<sequence length="65" mass="7709">MTVKDKEWERLKQEEEELRKVREIRVIKKQIVSNVFAKENHKQAIAGLEDKMIGLVCELKDLEKS</sequence>